<proteinExistence type="predicted"/>
<organism evidence="8 9">
    <name type="scientific">Deinococcus radiotolerans</name>
    <dbReference type="NCBI Taxonomy" id="1309407"/>
    <lineage>
        <taxon>Bacteria</taxon>
        <taxon>Thermotogati</taxon>
        <taxon>Deinococcota</taxon>
        <taxon>Deinococci</taxon>
        <taxon>Deinococcales</taxon>
        <taxon>Deinococcaceae</taxon>
        <taxon>Deinococcus</taxon>
    </lineage>
</organism>
<keyword evidence="4 6" id="KW-1133">Transmembrane helix</keyword>
<evidence type="ECO:0000256" key="1">
    <source>
        <dbReference type="ARBA" id="ARBA00004651"/>
    </source>
</evidence>
<comment type="subcellular location">
    <subcellularLocation>
        <location evidence="1">Cell membrane</location>
        <topology evidence="1">Multi-pass membrane protein</topology>
    </subcellularLocation>
</comment>
<dbReference type="Pfam" id="PF07690">
    <property type="entry name" value="MFS_1"/>
    <property type="match status" value="1"/>
</dbReference>
<comment type="caution">
    <text evidence="8">The sequence shown here is derived from an EMBL/GenBank/DDBJ whole genome shotgun (WGS) entry which is preliminary data.</text>
</comment>
<reference evidence="9" key="1">
    <citation type="journal article" date="2019" name="Int. J. Syst. Evol. Microbiol.">
        <title>The Global Catalogue of Microorganisms (GCM) 10K type strain sequencing project: providing services to taxonomists for standard genome sequencing and annotation.</title>
        <authorList>
            <consortium name="The Broad Institute Genomics Platform"/>
            <consortium name="The Broad Institute Genome Sequencing Center for Infectious Disease"/>
            <person name="Wu L."/>
            <person name="Ma J."/>
        </authorList>
    </citation>
    <scope>NUCLEOTIDE SEQUENCE [LARGE SCALE GENOMIC DNA]</scope>
    <source>
        <strain evidence="9">JCM 19173</strain>
    </source>
</reference>
<name>A0ABQ2FNR8_9DEIO</name>
<dbReference type="Proteomes" id="UP000604341">
    <property type="component" value="Unassembled WGS sequence"/>
</dbReference>
<feature type="transmembrane region" description="Helical" evidence="6">
    <location>
        <begin position="370"/>
        <end position="394"/>
    </location>
</feature>
<feature type="transmembrane region" description="Helical" evidence="6">
    <location>
        <begin position="286"/>
        <end position="304"/>
    </location>
</feature>
<feature type="transmembrane region" description="Helical" evidence="6">
    <location>
        <begin position="180"/>
        <end position="198"/>
    </location>
</feature>
<keyword evidence="9" id="KW-1185">Reference proteome</keyword>
<feature type="transmembrane region" description="Helical" evidence="6">
    <location>
        <begin position="154"/>
        <end position="174"/>
    </location>
</feature>
<evidence type="ECO:0000259" key="7">
    <source>
        <dbReference type="PROSITE" id="PS50850"/>
    </source>
</evidence>
<dbReference type="PROSITE" id="PS50850">
    <property type="entry name" value="MFS"/>
    <property type="match status" value="1"/>
</dbReference>
<dbReference type="Gene3D" id="1.20.1250.20">
    <property type="entry name" value="MFS general substrate transporter like domains"/>
    <property type="match status" value="1"/>
</dbReference>
<dbReference type="InterPro" id="IPR020846">
    <property type="entry name" value="MFS_dom"/>
</dbReference>
<evidence type="ECO:0000256" key="6">
    <source>
        <dbReference type="SAM" id="Phobius"/>
    </source>
</evidence>
<evidence type="ECO:0000256" key="3">
    <source>
        <dbReference type="ARBA" id="ARBA00022692"/>
    </source>
</evidence>
<evidence type="ECO:0000313" key="8">
    <source>
        <dbReference type="EMBL" id="GGL12212.1"/>
    </source>
</evidence>
<protein>
    <submittedName>
        <fullName evidence="8">MFS transporter</fullName>
    </submittedName>
</protein>
<feature type="transmembrane region" description="Helical" evidence="6">
    <location>
        <begin position="219"/>
        <end position="236"/>
    </location>
</feature>
<feature type="domain" description="Major facilitator superfamily (MFS) profile" evidence="7">
    <location>
        <begin position="218"/>
        <end position="408"/>
    </location>
</feature>
<feature type="transmembrane region" description="Helical" evidence="6">
    <location>
        <begin position="15"/>
        <end position="39"/>
    </location>
</feature>
<feature type="transmembrane region" description="Helical" evidence="6">
    <location>
        <begin position="51"/>
        <end position="70"/>
    </location>
</feature>
<dbReference type="CDD" id="cd06173">
    <property type="entry name" value="MFS_MefA_like"/>
    <property type="match status" value="1"/>
</dbReference>
<feature type="transmembrane region" description="Helical" evidence="6">
    <location>
        <begin position="310"/>
        <end position="332"/>
    </location>
</feature>
<feature type="transmembrane region" description="Helical" evidence="6">
    <location>
        <begin position="106"/>
        <end position="133"/>
    </location>
</feature>
<feature type="transmembrane region" description="Helical" evidence="6">
    <location>
        <begin position="256"/>
        <end position="277"/>
    </location>
</feature>
<dbReference type="EMBL" id="BMPE01000014">
    <property type="protein sequence ID" value="GGL12212.1"/>
    <property type="molecule type" value="Genomic_DNA"/>
</dbReference>
<evidence type="ECO:0000313" key="9">
    <source>
        <dbReference type="Proteomes" id="UP000604341"/>
    </source>
</evidence>
<keyword evidence="5 6" id="KW-0472">Membrane</keyword>
<sequence>MTHPAPDRLWNRSFLLWWLGSAQSALGTALAGIATSFLVLHQTGSAGKMGVNLALALLPGLLSPVFGTLVDRLPLKIPLILGNVLRGALQLTVGLLALRGPVPLELIYAASFLTGLIGAFYSPAAVGVTPRLVPRAQLQRATGLMQGSTQVMQLAGLVGGGALIGVLGSAPALLIDGSGFLIFAALTALVQLPTRGAAPQGERFWTAFRAGFDYARRSPLTLGLPVLTFFLNAAFAPMEMLMPARMTALGAGAQGFGLFFGLLLGGLAAGSFGMAALGDRVDARRLSAPAFAALGVTVLLLSLTQTPAQMYALAFVMGLVNAALNLSISMIFQKRVDPAYYGRVGSLLGMVSTAGMPLAMLLLAPVADHVTVSAVFAVAGTLTLLAAAGWHALLVRDRAAPALLAAQG</sequence>
<gene>
    <name evidence="8" type="ORF">GCM10010844_33600</name>
</gene>
<evidence type="ECO:0000256" key="4">
    <source>
        <dbReference type="ARBA" id="ARBA00022989"/>
    </source>
</evidence>
<evidence type="ECO:0000256" key="2">
    <source>
        <dbReference type="ARBA" id="ARBA00022475"/>
    </source>
</evidence>
<dbReference type="InterPro" id="IPR036259">
    <property type="entry name" value="MFS_trans_sf"/>
</dbReference>
<keyword evidence="3 6" id="KW-0812">Transmembrane</keyword>
<dbReference type="SUPFAM" id="SSF103473">
    <property type="entry name" value="MFS general substrate transporter"/>
    <property type="match status" value="1"/>
</dbReference>
<dbReference type="PANTHER" id="PTHR23513">
    <property type="entry name" value="INTEGRAL MEMBRANE EFFLUX PROTEIN-RELATED"/>
    <property type="match status" value="1"/>
</dbReference>
<feature type="transmembrane region" description="Helical" evidence="6">
    <location>
        <begin position="344"/>
        <end position="364"/>
    </location>
</feature>
<keyword evidence="2" id="KW-1003">Cell membrane</keyword>
<dbReference type="InterPro" id="IPR011701">
    <property type="entry name" value="MFS"/>
</dbReference>
<accession>A0ABQ2FNR8</accession>
<evidence type="ECO:0000256" key="5">
    <source>
        <dbReference type="ARBA" id="ARBA00023136"/>
    </source>
</evidence>
<dbReference type="RefSeq" id="WP_189070136.1">
    <property type="nucleotide sequence ID" value="NZ_BMPE01000014.1"/>
</dbReference>
<dbReference type="PANTHER" id="PTHR23513:SF11">
    <property type="entry name" value="STAPHYLOFERRIN A TRANSPORTER"/>
    <property type="match status" value="1"/>
</dbReference>